<evidence type="ECO:0000313" key="3">
    <source>
        <dbReference type="EMBL" id="TFW42224.1"/>
    </source>
</evidence>
<organism evidence="3 4">
    <name type="scientific">Pseudomonas fluorescens</name>
    <dbReference type="NCBI Taxonomy" id="294"/>
    <lineage>
        <taxon>Bacteria</taxon>
        <taxon>Pseudomonadati</taxon>
        <taxon>Pseudomonadota</taxon>
        <taxon>Gammaproteobacteria</taxon>
        <taxon>Pseudomonadales</taxon>
        <taxon>Pseudomonadaceae</taxon>
        <taxon>Pseudomonas</taxon>
    </lineage>
</organism>
<sequence>MIASRLVHPTLQIPSNTPADSAARRPRAVTPQEAPRHVPETAAQSARDIADSELALRVAQTQRLAARTGELRYIENIPPASSFGQWWSHLNNLMASPHFVVWASRNGIDRSKPIEISPASNYIVAVVDGKPKTFSGFAQGYLWTSMMAPIMQAASALTSRSDYIYSPVNRTTADYREVADFYGEAITGQTREALGIRAAELEQSKAFGPARLAPERSEQVLRDEQAKLAELHNQRTAAFKLIPIIIEAQKLADAPATPRRRPASERLPSFIRDELARTTFRLHGDSLNKGLDDALTVSLEKYLSDKGWKLPDSIDELINVGEALDTPPLAGASHGNFGGALAWPIPLSDADRSSMRRSLRQNTLGISGLQNYQSSQGLLGYLTRNEIYSTSELSNPTQFIQTLLATPKAQALGVALQQRYEGVSTPDSINDWTLGALGATLDEESEAGNTSSPVRTGVAGFDLANYAHWGRHPSAVVAGLTSHLVAKGRASVEMAPIAAHLLLSRRAPAFLVQNIPDNVTCGSHSWVSFSVAVARLEHQAPGATAHMSYADVMKRADLAPVTEQEQEVEQQAQWAALKDWGVANGVLQLNTSDDYSADQMSRVTRAFNDQIAQLSEASSALSTPMPERKKMALDELKRVYGDRIPFEKKCITSVPEQRDFPGPYSVLDLYLHGTISTPPASHWSAGNQFDFRTISGKADQLADINARFASELPQYFSSAEKAIGTQVKHLIATLALEDRKKIECAQITTLQEFHVSHTGFSQTLNETKVPGALLIKAVLGGDTTVYEINLNDNTIRQRAELKDYPLGPQLYSDGHTHKSPMLKAITPSGTYSASVTDAKRQSGTPNSFASERTRYIADTLVKHIGIRELADEAKGVTTFDTEVPFYKKAREFLLNLIPLRSAIQNFRAGNVRDGVIDLVFDAFGFALALGAAAKGAKALHAGASAASKVAHGIKIVGRAALGTLNPLDGVTDIGRGLIAVGKKVWSSSAGELRQLRGLAHTSNGYDLISASKRYDSSSFGTYRINHQIVEAPAVMRHGKWYAYNPANGQPYGTPLQDFLPSAHIDTQGLGDWATAATARKPLDERVVGEWKKTVVTHRNGPDKEAFEKGYRYGDLQTISGARNNMTIAQVMTLAGNKDLTTEQVGMLVRKYDDIAYESGRSGSARFIDRIDPRFGEVTAMPQVIYLTQTAQLAEGQCAALARAMASAMAEGKQDVLIKNMYTAAAFPRDPASRDFIDKLNRLQTQVGSQAAFHAGQPIRQVAYQDMIKELAQAHASKSVMIDSPGHAMAAGVKINGADKTYYFYDPNHGLATFPSAEAMRGGLDKVFNDKKLAKGYKTHGTERNTLEFKVFDHDDAWQQKNSVFTPDLKALYDTPITPSQGPRSLSNAELKHHWETLHAHPDNQGLICYEASIRIGQAEKTLSPSVLDTVKAATNRTDGSNYSAGYLELMGIKPDSLKTTFNPAQITESGFLNFSHAYEGGEFAHTVYIQKTHHNELFLFNTNSPDLDLAMISSGNTGQISGGVTVYKLGNGEGLQRFLNGFNGKVGWEFAYTPASTLNANARALQP</sequence>
<gene>
    <name evidence="3" type="ORF">E4T65_17705</name>
</gene>
<dbReference type="InterPro" id="IPR058351">
    <property type="entry name" value="DUF8038"/>
</dbReference>
<name>A0A4Y9TD24_PSEFL</name>
<protein>
    <recommendedName>
        <fullName evidence="2">DUF8038 domain-containing protein</fullName>
    </recommendedName>
</protein>
<comment type="caution">
    <text evidence="3">The sequence shown here is derived from an EMBL/GenBank/DDBJ whole genome shotgun (WGS) entry which is preliminary data.</text>
</comment>
<evidence type="ECO:0000259" key="2">
    <source>
        <dbReference type="Pfam" id="PF26124"/>
    </source>
</evidence>
<dbReference type="Gene3D" id="3.90.70.20">
    <property type="match status" value="1"/>
</dbReference>
<dbReference type="RefSeq" id="WP_135196676.1">
    <property type="nucleotide sequence ID" value="NZ_SPVI01000010.1"/>
</dbReference>
<feature type="domain" description="DUF8038" evidence="2">
    <location>
        <begin position="1402"/>
        <end position="1561"/>
    </location>
</feature>
<dbReference type="Pfam" id="PF26124">
    <property type="entry name" value="DUF8038"/>
    <property type="match status" value="1"/>
</dbReference>
<evidence type="ECO:0000313" key="4">
    <source>
        <dbReference type="Proteomes" id="UP000297322"/>
    </source>
</evidence>
<dbReference type="EMBL" id="SPVI01000010">
    <property type="protein sequence ID" value="TFW42224.1"/>
    <property type="molecule type" value="Genomic_DNA"/>
</dbReference>
<proteinExistence type="predicted"/>
<dbReference type="CDD" id="cd20495">
    <property type="entry name" value="C58_PaToxP-like"/>
    <property type="match status" value="1"/>
</dbReference>
<dbReference type="Proteomes" id="UP000297322">
    <property type="component" value="Unassembled WGS sequence"/>
</dbReference>
<feature type="region of interest" description="Disordered" evidence="1">
    <location>
        <begin position="1"/>
        <end position="46"/>
    </location>
</feature>
<evidence type="ECO:0000256" key="1">
    <source>
        <dbReference type="SAM" id="MobiDB-lite"/>
    </source>
</evidence>
<reference evidence="3 4" key="1">
    <citation type="submission" date="2019-03" db="EMBL/GenBank/DDBJ databases">
        <title>Biocontrol and xenobiotic degradation properties of endophytic Pseudomonas fluorescens strain BRZ63.</title>
        <authorList>
            <person name="Chlebek D.A."/>
            <person name="Pinski A."/>
            <person name="Zur J.P."/>
            <person name="Michalska J."/>
            <person name="Hupert-Kocurek K.T."/>
        </authorList>
    </citation>
    <scope>NUCLEOTIDE SEQUENCE [LARGE SCALE GENOMIC DNA]</scope>
    <source>
        <strain evidence="3 4">BRZ63</strain>
    </source>
</reference>
<accession>A0A4Y9TD24</accession>